<dbReference type="Pfam" id="PF01243">
    <property type="entry name" value="PNPOx_N"/>
    <property type="match status" value="1"/>
</dbReference>
<dbReference type="InterPro" id="IPR008333">
    <property type="entry name" value="Cbr1-like_FAD-bd_dom"/>
</dbReference>
<organism evidence="12 13">
    <name type="scientific">Sinosporangium album</name>
    <dbReference type="NCBI Taxonomy" id="504805"/>
    <lineage>
        <taxon>Bacteria</taxon>
        <taxon>Bacillati</taxon>
        <taxon>Actinomycetota</taxon>
        <taxon>Actinomycetes</taxon>
        <taxon>Streptosporangiales</taxon>
        <taxon>Streptosporangiaceae</taxon>
        <taxon>Sinosporangium</taxon>
    </lineage>
</organism>
<dbReference type="GO" id="GO:0046872">
    <property type="term" value="F:metal ion binding"/>
    <property type="evidence" value="ECO:0007669"/>
    <property type="project" value="UniProtKB-KW"/>
</dbReference>
<dbReference type="Gene3D" id="3.10.20.30">
    <property type="match status" value="1"/>
</dbReference>
<keyword evidence="7" id="KW-0408">Iron</keyword>
<dbReference type="Proteomes" id="UP000198923">
    <property type="component" value="Unassembled WGS sequence"/>
</dbReference>
<dbReference type="PANTHER" id="PTHR47354:SF6">
    <property type="entry name" value="NADH OXIDOREDUCTASE HCR"/>
    <property type="match status" value="1"/>
</dbReference>
<gene>
    <name evidence="12" type="ORF">SAMN05421505_1538</name>
</gene>
<keyword evidence="8" id="KW-0411">Iron-sulfur</keyword>
<comment type="cofactor">
    <cofactor evidence="1">
        <name>FAD</name>
        <dbReference type="ChEBI" id="CHEBI:57692"/>
    </cofactor>
</comment>
<evidence type="ECO:0000256" key="4">
    <source>
        <dbReference type="ARBA" id="ARBA00022723"/>
    </source>
</evidence>
<dbReference type="GO" id="GO:0051537">
    <property type="term" value="F:2 iron, 2 sulfur cluster binding"/>
    <property type="evidence" value="ECO:0007669"/>
    <property type="project" value="UniProtKB-KW"/>
</dbReference>
<dbReference type="SUPFAM" id="SSF52343">
    <property type="entry name" value="Ferredoxin reductase-like, C-terminal NADP-linked domain"/>
    <property type="match status" value="1"/>
</dbReference>
<keyword evidence="4" id="KW-0479">Metal-binding</keyword>
<dbReference type="STRING" id="504805.SAMN05421505_1538"/>
<dbReference type="PROSITE" id="PS51085">
    <property type="entry name" value="2FE2S_FER_2"/>
    <property type="match status" value="1"/>
</dbReference>
<dbReference type="InterPro" id="IPR001709">
    <property type="entry name" value="Flavoprot_Pyr_Nucl_cyt_Rdtase"/>
</dbReference>
<dbReference type="InterPro" id="IPR039261">
    <property type="entry name" value="FNR_nucleotide-bd"/>
</dbReference>
<feature type="region of interest" description="Disordered" evidence="9">
    <location>
        <begin position="125"/>
        <end position="145"/>
    </location>
</feature>
<keyword evidence="3" id="KW-0001">2Fe-2S</keyword>
<dbReference type="InterPro" id="IPR017927">
    <property type="entry name" value="FAD-bd_FR_type"/>
</dbReference>
<feature type="domain" description="2Fe-2S ferredoxin-type" evidence="10">
    <location>
        <begin position="646"/>
        <end position="737"/>
    </location>
</feature>
<dbReference type="Gene3D" id="3.40.50.80">
    <property type="entry name" value="Nucleotide-binding domain of ferredoxin-NADP reductase (FNR) module"/>
    <property type="match status" value="1"/>
</dbReference>
<dbReference type="CDD" id="cd06214">
    <property type="entry name" value="PA_degradation_oxidoreductase_like"/>
    <property type="match status" value="1"/>
</dbReference>
<dbReference type="CDD" id="cd00207">
    <property type="entry name" value="fer2"/>
    <property type="match status" value="1"/>
</dbReference>
<evidence type="ECO:0000256" key="6">
    <source>
        <dbReference type="ARBA" id="ARBA00023002"/>
    </source>
</evidence>
<sequence>MVTMKQLDSLDEGCRSVLAHSPIAGFGFQGFQDNDFRTATFVGGTPGFMHVESPKHISFALPDGLHRPAEGSGVSFVFFLPGIGETLRLNGSVARSESKLRVGVEEAYVHCARCILRSGLWHGKQSPMPTKGAALRDSDGDGDGDGDGMVLHRPQIADFLAASPFLVISTWDSEGGSDTSPRGDQAGFVRILDGRTLAIPDRKGNQRADTFHNVLADNRIALAAVIPGRTDVLHLSGTASITDDPALLSTMALKGAAPQAALVIDVESAEVIDNEALSRSHVWQRSSHIDRSTVPDLMVLAAKHAATTKATPTPGAPNPSLLKPLAAFPRLTRLLINAGYRMQLKKEGYQPEERRDSAGVSGGRRYGLRRLLERLGRRPSQRPENARSSPSMRLREVRVVEVVRETANAVTVLVEDESGTPFRFKPGQYFTFVAEIDGRTLRRAYSASSAPGTTRLAITAKRVQDGTFSTYLNRDLRPGDRLHILGPSGSFYVESPPPTARELVLLAAGSGVTPMMSVIRTLLAADSHSRLTLIYGNRTEDDVIFADELSALCDRHPDRLTVRHVLTQPSATWTGGTGRLTPETLRRELDELEPSGSAHFFVCGPEPMMDGVRDTLTGLGVTPDRIHEERFTRPVGELTRIETGRHSMAVDSDGQHMGTVDVESGGTLLDAGLAAGLPMPYSCTVGNCGECMVKLVKGEVQMAQPNSLTSEQQAQGYVLTCVGYPRSSVSVDIGESETS</sequence>
<evidence type="ECO:0008006" key="14">
    <source>
        <dbReference type="Google" id="ProtNLM"/>
    </source>
</evidence>
<dbReference type="InterPro" id="IPR011576">
    <property type="entry name" value="Pyridox_Oxase_N"/>
</dbReference>
<dbReference type="InterPro" id="IPR012349">
    <property type="entry name" value="Split_barrel_FMN-bd"/>
</dbReference>
<keyword evidence="2" id="KW-0285">Flavoprotein</keyword>
<dbReference type="Pfam" id="PF00111">
    <property type="entry name" value="Fer2"/>
    <property type="match status" value="1"/>
</dbReference>
<evidence type="ECO:0000256" key="1">
    <source>
        <dbReference type="ARBA" id="ARBA00001974"/>
    </source>
</evidence>
<dbReference type="Gene3D" id="2.30.110.10">
    <property type="entry name" value="Electron Transport, Fmn-binding Protein, Chain A"/>
    <property type="match status" value="1"/>
</dbReference>
<evidence type="ECO:0000256" key="3">
    <source>
        <dbReference type="ARBA" id="ARBA00022714"/>
    </source>
</evidence>
<keyword evidence="5" id="KW-0274">FAD</keyword>
<dbReference type="SUPFAM" id="SSF54292">
    <property type="entry name" value="2Fe-2S ferredoxin-like"/>
    <property type="match status" value="1"/>
</dbReference>
<dbReference type="PRINTS" id="PR00371">
    <property type="entry name" value="FPNCR"/>
</dbReference>
<dbReference type="Pfam" id="PF00175">
    <property type="entry name" value="NAD_binding_1"/>
    <property type="match status" value="1"/>
</dbReference>
<evidence type="ECO:0000259" key="11">
    <source>
        <dbReference type="PROSITE" id="PS51384"/>
    </source>
</evidence>
<dbReference type="GO" id="GO:0016491">
    <property type="term" value="F:oxidoreductase activity"/>
    <property type="evidence" value="ECO:0007669"/>
    <property type="project" value="UniProtKB-KW"/>
</dbReference>
<dbReference type="PROSITE" id="PS51384">
    <property type="entry name" value="FAD_FR"/>
    <property type="match status" value="1"/>
</dbReference>
<dbReference type="PRINTS" id="PR00406">
    <property type="entry name" value="CYTB5RDTASE"/>
</dbReference>
<evidence type="ECO:0000256" key="7">
    <source>
        <dbReference type="ARBA" id="ARBA00023004"/>
    </source>
</evidence>
<feature type="compositionally biased region" description="Polar residues" evidence="9">
    <location>
        <begin position="382"/>
        <end position="391"/>
    </location>
</feature>
<name>A0A1G8KP21_9ACTN</name>
<dbReference type="InterPro" id="IPR017938">
    <property type="entry name" value="Riboflavin_synthase-like_b-brl"/>
</dbReference>
<keyword evidence="13" id="KW-1185">Reference proteome</keyword>
<dbReference type="InterPro" id="IPR050415">
    <property type="entry name" value="MRET"/>
</dbReference>
<dbReference type="InterPro" id="IPR001433">
    <property type="entry name" value="OxRdtase_FAD/NAD-bd"/>
</dbReference>
<evidence type="ECO:0000256" key="5">
    <source>
        <dbReference type="ARBA" id="ARBA00022827"/>
    </source>
</evidence>
<evidence type="ECO:0000256" key="9">
    <source>
        <dbReference type="SAM" id="MobiDB-lite"/>
    </source>
</evidence>
<dbReference type="SUPFAM" id="SSF63380">
    <property type="entry name" value="Riboflavin synthase domain-like"/>
    <property type="match status" value="1"/>
</dbReference>
<evidence type="ECO:0000313" key="13">
    <source>
        <dbReference type="Proteomes" id="UP000198923"/>
    </source>
</evidence>
<dbReference type="InterPro" id="IPR012675">
    <property type="entry name" value="Beta-grasp_dom_sf"/>
</dbReference>
<dbReference type="Pfam" id="PF00970">
    <property type="entry name" value="FAD_binding_6"/>
    <property type="match status" value="1"/>
</dbReference>
<feature type="domain" description="FAD-binding FR-type" evidence="11">
    <location>
        <begin position="392"/>
        <end position="494"/>
    </location>
</feature>
<keyword evidence="6" id="KW-0560">Oxidoreductase</keyword>
<evidence type="ECO:0000259" key="10">
    <source>
        <dbReference type="PROSITE" id="PS51085"/>
    </source>
</evidence>
<evidence type="ECO:0000313" key="12">
    <source>
        <dbReference type="EMBL" id="SDI45158.1"/>
    </source>
</evidence>
<feature type="region of interest" description="Disordered" evidence="9">
    <location>
        <begin position="372"/>
        <end position="392"/>
    </location>
</feature>
<dbReference type="AlphaFoldDB" id="A0A1G8KP21"/>
<dbReference type="Gene3D" id="2.40.30.10">
    <property type="entry name" value="Translation factors"/>
    <property type="match status" value="1"/>
</dbReference>
<accession>A0A1G8KP21</accession>
<protein>
    <recommendedName>
        <fullName evidence="14">Ferredoxin-NADP reductase</fullName>
    </recommendedName>
</protein>
<dbReference type="SUPFAM" id="SSF50475">
    <property type="entry name" value="FMN-binding split barrel"/>
    <property type="match status" value="1"/>
</dbReference>
<proteinExistence type="predicted"/>
<evidence type="ECO:0000256" key="8">
    <source>
        <dbReference type="ARBA" id="ARBA00023014"/>
    </source>
</evidence>
<evidence type="ECO:0000256" key="2">
    <source>
        <dbReference type="ARBA" id="ARBA00022630"/>
    </source>
</evidence>
<dbReference type="EMBL" id="FNCN01000053">
    <property type="protein sequence ID" value="SDI45158.1"/>
    <property type="molecule type" value="Genomic_DNA"/>
</dbReference>
<dbReference type="PANTHER" id="PTHR47354">
    <property type="entry name" value="NADH OXIDOREDUCTASE HCR"/>
    <property type="match status" value="1"/>
</dbReference>
<dbReference type="InterPro" id="IPR001041">
    <property type="entry name" value="2Fe-2S_ferredoxin-type"/>
</dbReference>
<dbReference type="InterPro" id="IPR036010">
    <property type="entry name" value="2Fe-2S_ferredoxin-like_sf"/>
</dbReference>
<reference evidence="12 13" key="1">
    <citation type="submission" date="2016-10" db="EMBL/GenBank/DDBJ databases">
        <authorList>
            <person name="de Groot N.N."/>
        </authorList>
    </citation>
    <scope>NUCLEOTIDE SEQUENCE [LARGE SCALE GENOMIC DNA]</scope>
    <source>
        <strain evidence="12 13">CPCC 201354</strain>
    </source>
</reference>